<evidence type="ECO:0000256" key="7">
    <source>
        <dbReference type="ARBA" id="ARBA00047647"/>
    </source>
</evidence>
<dbReference type="InterPro" id="IPR003764">
    <property type="entry name" value="GlcNAc_6-P_deAcase"/>
</dbReference>
<accession>A0A7X9UDE3</accession>
<dbReference type="GO" id="GO:0008448">
    <property type="term" value="F:N-acetylglucosamine-6-phosphate deacetylase activity"/>
    <property type="evidence" value="ECO:0007669"/>
    <property type="project" value="UniProtKB-EC"/>
</dbReference>
<evidence type="ECO:0000256" key="6">
    <source>
        <dbReference type="ARBA" id="ARBA00023277"/>
    </source>
</evidence>
<evidence type="ECO:0000256" key="8">
    <source>
        <dbReference type="ARBA" id="ARBA00060590"/>
    </source>
</evidence>
<evidence type="ECO:0000256" key="3">
    <source>
        <dbReference type="ARBA" id="ARBA00018029"/>
    </source>
</evidence>
<dbReference type="Pfam" id="PF01979">
    <property type="entry name" value="Amidohydro_1"/>
    <property type="match status" value="1"/>
</dbReference>
<dbReference type="PIRSF" id="PIRSF038994">
    <property type="entry name" value="NagA"/>
    <property type="match status" value="1"/>
</dbReference>
<dbReference type="PANTHER" id="PTHR11113:SF14">
    <property type="entry name" value="N-ACETYLGLUCOSAMINE-6-PHOSPHATE DEACETYLASE"/>
    <property type="match status" value="1"/>
</dbReference>
<feature type="binding site" evidence="11">
    <location>
        <position position="142"/>
    </location>
    <ligand>
        <name>substrate</name>
    </ligand>
</feature>
<evidence type="ECO:0000256" key="1">
    <source>
        <dbReference type="ARBA" id="ARBA00010716"/>
    </source>
</evidence>
<comment type="pathway">
    <text evidence="8">Amino-sugar metabolism; N-acetylneuraminate degradation; D-fructose 6-phosphate from N-acetylneuraminate: step 4/5.</text>
</comment>
<name>A0A7X9UDE3_9ACTN</name>
<comment type="caution">
    <text evidence="14">The sequence shown here is derived from an EMBL/GenBank/DDBJ whole genome shotgun (WGS) entry which is preliminary data.</text>
</comment>
<feature type="binding site" evidence="11">
    <location>
        <begin position="310"/>
        <end position="312"/>
    </location>
    <ligand>
        <name>substrate</name>
    </ligand>
</feature>
<evidence type="ECO:0000313" key="14">
    <source>
        <dbReference type="EMBL" id="NMF56302.1"/>
    </source>
</evidence>
<gene>
    <name evidence="14" type="primary">nagA</name>
    <name evidence="14" type="ORF">HF320_08200</name>
</gene>
<evidence type="ECO:0000256" key="11">
    <source>
        <dbReference type="PIRSR" id="PIRSR038994-2"/>
    </source>
</evidence>
<keyword evidence="6 9" id="KW-0119">Carbohydrate metabolism</keyword>
<dbReference type="PANTHER" id="PTHR11113">
    <property type="entry name" value="N-ACETYLGLUCOSAMINE-6-PHOSPHATE DEACETYLASE"/>
    <property type="match status" value="1"/>
</dbReference>
<feature type="binding site" evidence="12">
    <location>
        <position position="197"/>
    </location>
    <ligand>
        <name>Zn(2+)</name>
        <dbReference type="ChEBI" id="CHEBI:29105"/>
    </ligand>
</feature>
<comment type="catalytic activity">
    <reaction evidence="7">
        <text>N-acetyl-D-glucosamine 6-phosphate + H2O = D-glucosamine 6-phosphate + acetate</text>
        <dbReference type="Rhea" id="RHEA:22936"/>
        <dbReference type="ChEBI" id="CHEBI:15377"/>
        <dbReference type="ChEBI" id="CHEBI:30089"/>
        <dbReference type="ChEBI" id="CHEBI:57513"/>
        <dbReference type="ChEBI" id="CHEBI:58725"/>
        <dbReference type="EC" id="3.5.1.25"/>
    </reaction>
</comment>
<protein>
    <recommendedName>
        <fullName evidence="3">N-acetylglucosamine-6-phosphate deacetylase</fullName>
        <ecNumber evidence="2">3.5.1.25</ecNumber>
    </recommendedName>
</protein>
<proteinExistence type="inferred from homology"/>
<evidence type="ECO:0000256" key="4">
    <source>
        <dbReference type="ARBA" id="ARBA00022723"/>
    </source>
</evidence>
<evidence type="ECO:0000256" key="2">
    <source>
        <dbReference type="ARBA" id="ARBA00011899"/>
    </source>
</evidence>
<feature type="domain" description="Amidohydrolase-related" evidence="13">
    <location>
        <begin position="50"/>
        <end position="383"/>
    </location>
</feature>
<comment type="cofactor">
    <cofactor evidence="12">
        <name>a divalent metal cation</name>
        <dbReference type="ChEBI" id="CHEBI:60240"/>
    </cofactor>
    <text evidence="12">Binds 1 divalent metal cation per subunit.</text>
</comment>
<dbReference type="Gene3D" id="2.30.40.10">
    <property type="entry name" value="Urease, subunit C, domain 1"/>
    <property type="match status" value="1"/>
</dbReference>
<dbReference type="InterPro" id="IPR011059">
    <property type="entry name" value="Metal-dep_hydrolase_composite"/>
</dbReference>
<keyword evidence="15" id="KW-1185">Reference proteome</keyword>
<keyword evidence="4 12" id="KW-0479">Metal-binding</keyword>
<feature type="binding site" evidence="12">
    <location>
        <position position="218"/>
    </location>
    <ligand>
        <name>Zn(2+)</name>
        <dbReference type="ChEBI" id="CHEBI:29105"/>
    </ligand>
</feature>
<dbReference type="Proteomes" id="UP000546970">
    <property type="component" value="Unassembled WGS sequence"/>
</dbReference>
<dbReference type="FunFam" id="3.20.20.140:FF:000004">
    <property type="entry name" value="N-acetylglucosamine-6-phosphate deacetylase"/>
    <property type="match status" value="1"/>
</dbReference>
<feature type="active site" description="Proton donor/acceptor" evidence="10">
    <location>
        <position position="276"/>
    </location>
</feature>
<feature type="binding site" evidence="11">
    <location>
        <position position="229"/>
    </location>
    <ligand>
        <name>substrate</name>
    </ligand>
</feature>
<dbReference type="SUPFAM" id="SSF51556">
    <property type="entry name" value="Metallo-dependent hydrolases"/>
    <property type="match status" value="1"/>
</dbReference>
<evidence type="ECO:0000313" key="15">
    <source>
        <dbReference type="Proteomes" id="UP000546970"/>
    </source>
</evidence>
<dbReference type="GO" id="GO:0046872">
    <property type="term" value="F:metal ion binding"/>
    <property type="evidence" value="ECO:0007669"/>
    <property type="project" value="UniProtKB-KW"/>
</dbReference>
<feature type="binding site" evidence="11">
    <location>
        <position position="253"/>
    </location>
    <ligand>
        <name>substrate</name>
    </ligand>
</feature>
<dbReference type="Gene3D" id="3.20.20.140">
    <property type="entry name" value="Metal-dependent hydrolases"/>
    <property type="match status" value="1"/>
</dbReference>
<dbReference type="CDD" id="cd00854">
    <property type="entry name" value="NagA"/>
    <property type="match status" value="1"/>
</dbReference>
<sequence>MAIYALSNARFVLPGRVMNTGYLPVVDGNFGAWQTEMPDCEIVDCGGRWVAPGFVDTHIHGFFNHATTDCDAEGINISSAELVRRGTTSWVPTTFTEAPESIRAACAAIAEADESRGDEFMGARIQGIYLEGPFFTQKHVGAQNPAFLIDPSYDLFANWQDAAGGRIVKSALAPEHEGSLEYIAALAAENIVTSIGHSDATFDEALAAVNAGSTCFTHTYNGMRGLHHRDPGIVGCAMVTPDTYAEIIADGHHVMPAAVEALVRAKGWDHVALITDALGCAGMPDGEYVSGGLPVVMRDGACYLRDAGNLAGSVAVMCDVVKNVFDWSIVSAEQAIRMGTEVPARSAHIDDRCGFIAPGRRADFVVLNDDLTLDATYLDGVLVPAGE</sequence>
<dbReference type="EC" id="3.5.1.25" evidence="2"/>
<organism evidence="14 15">
    <name type="scientific">Collinsella acetigenes</name>
    <dbReference type="NCBI Taxonomy" id="2713419"/>
    <lineage>
        <taxon>Bacteria</taxon>
        <taxon>Bacillati</taxon>
        <taxon>Actinomycetota</taxon>
        <taxon>Coriobacteriia</taxon>
        <taxon>Coriobacteriales</taxon>
        <taxon>Coriobacteriaceae</taxon>
        <taxon>Collinsella</taxon>
    </lineage>
</organism>
<reference evidence="14 15" key="1">
    <citation type="submission" date="2020-04" db="EMBL/GenBank/DDBJ databases">
        <title>Collinsella sp. KGMB02528 nov., an anaerobic actinobacterium isolated from human feces.</title>
        <authorList>
            <person name="Han K.-I."/>
            <person name="Eom M.K."/>
            <person name="Kim J.-S."/>
            <person name="Lee K.C."/>
            <person name="Suh M.K."/>
            <person name="Park S.-H."/>
            <person name="Lee J.H."/>
            <person name="Kang S.W."/>
            <person name="Park J.-E."/>
            <person name="Oh B.S."/>
            <person name="Yu S.Y."/>
            <person name="Choi S.-H."/>
            <person name="Lee D.H."/>
            <person name="Yoon H."/>
            <person name="Kim B.-Y."/>
            <person name="Lee J.H."/>
            <person name="Lee J.-S."/>
        </authorList>
    </citation>
    <scope>NUCLEOTIDE SEQUENCE [LARGE SCALE GENOMIC DNA]</scope>
    <source>
        <strain evidence="14 15">KGMB02528</strain>
    </source>
</reference>
<feature type="binding site" evidence="11">
    <location>
        <begin position="221"/>
        <end position="222"/>
    </location>
    <ligand>
        <name>substrate</name>
    </ligand>
</feature>
<dbReference type="NCBIfam" id="TIGR00221">
    <property type="entry name" value="nagA"/>
    <property type="match status" value="1"/>
</dbReference>
<evidence type="ECO:0000256" key="5">
    <source>
        <dbReference type="ARBA" id="ARBA00022801"/>
    </source>
</evidence>
<dbReference type="InterPro" id="IPR032466">
    <property type="entry name" value="Metal_Hydrolase"/>
</dbReference>
<feature type="binding site" evidence="12">
    <location>
        <position position="131"/>
    </location>
    <ligand>
        <name>Zn(2+)</name>
        <dbReference type="ChEBI" id="CHEBI:29105"/>
    </ligand>
</feature>
<evidence type="ECO:0000256" key="10">
    <source>
        <dbReference type="PIRSR" id="PIRSR038994-1"/>
    </source>
</evidence>
<keyword evidence="5 9" id="KW-0378">Hydrolase</keyword>
<dbReference type="AlphaFoldDB" id="A0A7X9UDE3"/>
<evidence type="ECO:0000259" key="13">
    <source>
        <dbReference type="Pfam" id="PF01979"/>
    </source>
</evidence>
<dbReference type="SUPFAM" id="SSF51338">
    <property type="entry name" value="Composite domain of metallo-dependent hydrolases"/>
    <property type="match status" value="1"/>
</dbReference>
<dbReference type="GO" id="GO:0006046">
    <property type="term" value="P:N-acetylglucosamine catabolic process"/>
    <property type="evidence" value="ECO:0007669"/>
    <property type="project" value="TreeGrafter"/>
</dbReference>
<evidence type="ECO:0000256" key="12">
    <source>
        <dbReference type="PIRSR" id="PIRSR038994-3"/>
    </source>
</evidence>
<comment type="similarity">
    <text evidence="1 9">Belongs to the metallo-dependent hydrolases superfamily. NagA family.</text>
</comment>
<evidence type="ECO:0000256" key="9">
    <source>
        <dbReference type="PIRNR" id="PIRNR038994"/>
    </source>
</evidence>
<dbReference type="InterPro" id="IPR006680">
    <property type="entry name" value="Amidohydro-rel"/>
</dbReference>
<dbReference type="EMBL" id="JABBCP010000007">
    <property type="protein sequence ID" value="NMF56302.1"/>
    <property type="molecule type" value="Genomic_DNA"/>
</dbReference>